<dbReference type="EMBL" id="CAJVQB010085098">
    <property type="protein sequence ID" value="CAG8846826.1"/>
    <property type="molecule type" value="Genomic_DNA"/>
</dbReference>
<feature type="domain" description="Reverse transcriptase/retrotransposon-derived protein RNase H-like" evidence="1">
    <location>
        <begin position="83"/>
        <end position="164"/>
    </location>
</feature>
<dbReference type="PANTHER" id="PTHR33064:SF37">
    <property type="entry name" value="RIBONUCLEASE H"/>
    <property type="match status" value="1"/>
</dbReference>
<gene>
    <name evidence="2" type="ORF">GMARGA_LOCUS38360</name>
</gene>
<feature type="non-terminal residue" evidence="2">
    <location>
        <position position="1"/>
    </location>
</feature>
<evidence type="ECO:0000313" key="3">
    <source>
        <dbReference type="Proteomes" id="UP000789901"/>
    </source>
</evidence>
<dbReference type="InterPro" id="IPR043502">
    <property type="entry name" value="DNA/RNA_pol_sf"/>
</dbReference>
<comment type="caution">
    <text evidence="2">The sequence shown here is derived from an EMBL/GenBank/DDBJ whole genome shotgun (WGS) entry which is preliminary data.</text>
</comment>
<protein>
    <submittedName>
        <fullName evidence="2">40773_t:CDS:1</fullName>
    </submittedName>
</protein>
<dbReference type="Proteomes" id="UP000789901">
    <property type="component" value="Unassembled WGS sequence"/>
</dbReference>
<proteinExistence type="predicted"/>
<dbReference type="InterPro" id="IPR041577">
    <property type="entry name" value="RT_RNaseH_2"/>
</dbReference>
<dbReference type="Gene3D" id="3.30.70.270">
    <property type="match status" value="1"/>
</dbReference>
<dbReference type="SUPFAM" id="SSF56672">
    <property type="entry name" value="DNA/RNA polymerases"/>
    <property type="match status" value="1"/>
</dbReference>
<organism evidence="2 3">
    <name type="scientific">Gigaspora margarita</name>
    <dbReference type="NCBI Taxonomy" id="4874"/>
    <lineage>
        <taxon>Eukaryota</taxon>
        <taxon>Fungi</taxon>
        <taxon>Fungi incertae sedis</taxon>
        <taxon>Mucoromycota</taxon>
        <taxon>Glomeromycotina</taxon>
        <taxon>Glomeromycetes</taxon>
        <taxon>Diversisporales</taxon>
        <taxon>Gigasporaceae</taxon>
        <taxon>Gigaspora</taxon>
    </lineage>
</organism>
<dbReference type="InterPro" id="IPR043128">
    <property type="entry name" value="Rev_trsase/Diguanyl_cyclase"/>
</dbReference>
<dbReference type="InterPro" id="IPR051320">
    <property type="entry name" value="Viral_Replic_Matur_Polypro"/>
</dbReference>
<evidence type="ECO:0000313" key="2">
    <source>
        <dbReference type="EMBL" id="CAG8846826.1"/>
    </source>
</evidence>
<sequence length="164" mass="18628">AEHNSLFMENTGQLGRKSVIQYVILVEDSLLIKQRFYPTSKPEYEAANLTLNKTKYYFGQQKISYLGHEISMEGISPSGSKVKAQNSFEKLKENLMTAPILAYPNDDKKYILYTDTSYTALGAILAQIDNDKKEHFVEYASQSTSPAEKNYTITELEYMAIGWA</sequence>
<feature type="non-terminal residue" evidence="2">
    <location>
        <position position="164"/>
    </location>
</feature>
<dbReference type="Pfam" id="PF17919">
    <property type="entry name" value="RT_RNaseH_2"/>
    <property type="match status" value="1"/>
</dbReference>
<reference evidence="2 3" key="1">
    <citation type="submission" date="2021-06" db="EMBL/GenBank/DDBJ databases">
        <authorList>
            <person name="Kallberg Y."/>
            <person name="Tangrot J."/>
            <person name="Rosling A."/>
        </authorList>
    </citation>
    <scope>NUCLEOTIDE SEQUENCE [LARGE SCALE GENOMIC DNA]</scope>
    <source>
        <strain evidence="2 3">120-4 pot B 10/14</strain>
    </source>
</reference>
<keyword evidence="3" id="KW-1185">Reference proteome</keyword>
<dbReference type="PANTHER" id="PTHR33064">
    <property type="entry name" value="POL PROTEIN"/>
    <property type="match status" value="1"/>
</dbReference>
<accession>A0ABN7X628</accession>
<evidence type="ECO:0000259" key="1">
    <source>
        <dbReference type="Pfam" id="PF17919"/>
    </source>
</evidence>
<name>A0ABN7X628_GIGMA</name>